<accession>A0A179IBM5</accession>
<dbReference type="OrthoDB" id="512662at2759"/>
<gene>
    <name evidence="2" type="ORF">LLEC1_05384</name>
</gene>
<dbReference type="Gene3D" id="3.30.9.10">
    <property type="entry name" value="D-Amino Acid Oxidase, subunit A, domain 2"/>
    <property type="match status" value="1"/>
</dbReference>
<organism evidence="2 3">
    <name type="scientific">Cordyceps confragosa</name>
    <name type="common">Lecanicillium lecanii</name>
    <dbReference type="NCBI Taxonomy" id="2714763"/>
    <lineage>
        <taxon>Eukaryota</taxon>
        <taxon>Fungi</taxon>
        <taxon>Dikarya</taxon>
        <taxon>Ascomycota</taxon>
        <taxon>Pezizomycotina</taxon>
        <taxon>Sordariomycetes</taxon>
        <taxon>Hypocreomycetidae</taxon>
        <taxon>Hypocreales</taxon>
        <taxon>Cordycipitaceae</taxon>
        <taxon>Akanthomyces</taxon>
    </lineage>
</organism>
<dbReference type="Pfam" id="PF01266">
    <property type="entry name" value="DAO"/>
    <property type="match status" value="1"/>
</dbReference>
<sequence>MATPISASLMEELYAQALADPQLPRANPTTAFWQLPPHPSMSETQSAQLPATTDYAIIGSGVTGCSMAKTLLDSTPSAASTVTVFEARNLTSGATGRNGGLLTNFVPGHFKHLVDEFGHDQAVKIARFANRTLEKMHSLANSSDEFKEASVVRRTLDVIAFDDDQSFNDEKEGFKLYEQYVTEEAGKTQILTAEELAERYNFKAKSGAILFPNGAFWPYRLITRIWAQLREQYASRLSIETNTPVTEIAYDPSNTTHPYVLTTARGAIRATKILHATNGYSGHLLPGLRGKIYPLRGTMSTQKPPSAFGNHGRDVTWSRVGGGAFDPATNVIELGLYYSNQNPNTGDVFIGGEKAKLNEIFVSDDSVVGAPCEENLATKLPKCYTKGWEDASEHQVRRIWSGIMGFTGDRLPLIGKVPASATNRGGNDGGEWIAAGFNGYGMPLCWSSGEAVVKMILGQDVNDFLPEAFVLTEERLQKESMSFATAINGLLTGYV</sequence>
<name>A0A179IBM5_CORDF</name>
<reference evidence="2 3" key="1">
    <citation type="submission" date="2016-03" db="EMBL/GenBank/DDBJ databases">
        <title>Fine-scale spatial genetic structure of a fungal parasite of coffee scale insects.</title>
        <authorList>
            <person name="Jackson D."/>
            <person name="Zemenick K.A."/>
            <person name="Malloure B."/>
            <person name="Quandt C.A."/>
            <person name="James T.Y."/>
        </authorList>
    </citation>
    <scope>NUCLEOTIDE SEQUENCE [LARGE SCALE GENOMIC DNA]</scope>
    <source>
        <strain evidence="2 3">UM487</strain>
    </source>
</reference>
<dbReference type="PANTHER" id="PTHR13847:SF213">
    <property type="entry name" value="DEPENDENT OXIDOREDUCTASE, PUTATIVE-RELATED"/>
    <property type="match status" value="1"/>
</dbReference>
<feature type="domain" description="FAD dependent oxidoreductase" evidence="1">
    <location>
        <begin position="54"/>
        <end position="454"/>
    </location>
</feature>
<proteinExistence type="predicted"/>
<protein>
    <recommendedName>
        <fullName evidence="1">FAD dependent oxidoreductase domain-containing protein</fullName>
    </recommendedName>
</protein>
<dbReference type="AlphaFoldDB" id="A0A179IBM5"/>
<dbReference type="SUPFAM" id="SSF51905">
    <property type="entry name" value="FAD/NAD(P)-binding domain"/>
    <property type="match status" value="1"/>
</dbReference>
<dbReference type="EMBL" id="LUKN01001866">
    <property type="protein sequence ID" value="OAR00076.1"/>
    <property type="molecule type" value="Genomic_DNA"/>
</dbReference>
<comment type="caution">
    <text evidence="2">The sequence shown here is derived from an EMBL/GenBank/DDBJ whole genome shotgun (WGS) entry which is preliminary data.</text>
</comment>
<evidence type="ECO:0000313" key="2">
    <source>
        <dbReference type="EMBL" id="OAR00076.1"/>
    </source>
</evidence>
<evidence type="ECO:0000259" key="1">
    <source>
        <dbReference type="Pfam" id="PF01266"/>
    </source>
</evidence>
<dbReference type="PANTHER" id="PTHR13847">
    <property type="entry name" value="SARCOSINE DEHYDROGENASE-RELATED"/>
    <property type="match status" value="1"/>
</dbReference>
<evidence type="ECO:0000313" key="3">
    <source>
        <dbReference type="Proteomes" id="UP000243081"/>
    </source>
</evidence>
<dbReference type="InterPro" id="IPR006076">
    <property type="entry name" value="FAD-dep_OxRdtase"/>
</dbReference>
<dbReference type="Gene3D" id="3.50.50.60">
    <property type="entry name" value="FAD/NAD(P)-binding domain"/>
    <property type="match status" value="1"/>
</dbReference>
<dbReference type="Proteomes" id="UP000243081">
    <property type="component" value="Unassembled WGS sequence"/>
</dbReference>
<keyword evidence="3" id="KW-1185">Reference proteome</keyword>
<dbReference type="InterPro" id="IPR036188">
    <property type="entry name" value="FAD/NAD-bd_sf"/>
</dbReference>
<dbReference type="GO" id="GO:0005737">
    <property type="term" value="C:cytoplasm"/>
    <property type="evidence" value="ECO:0007669"/>
    <property type="project" value="TreeGrafter"/>
</dbReference>
<dbReference type="OMA" id="RTLEKMH"/>